<keyword evidence="1" id="KW-0433">Leucine-rich repeat</keyword>
<evidence type="ECO:0000256" key="2">
    <source>
        <dbReference type="ARBA" id="ARBA00022737"/>
    </source>
</evidence>
<feature type="domain" description="SH2" evidence="6">
    <location>
        <begin position="837"/>
        <end position="904"/>
    </location>
</feature>
<dbReference type="SUPFAM" id="SSF49899">
    <property type="entry name" value="Concanavalin A-like lectins/glucanases"/>
    <property type="match status" value="1"/>
</dbReference>
<evidence type="ECO:0000256" key="1">
    <source>
        <dbReference type="ARBA" id="ARBA00022614"/>
    </source>
</evidence>
<evidence type="ECO:0000256" key="4">
    <source>
        <dbReference type="PROSITE-ProRule" id="PRU00191"/>
    </source>
</evidence>
<gene>
    <name evidence="7" type="ORF">FPE_LOCUS4530</name>
</gene>
<protein>
    <recommendedName>
        <fullName evidence="6">SH2 domain-containing protein</fullName>
    </recommendedName>
</protein>
<evidence type="ECO:0000313" key="7">
    <source>
        <dbReference type="EMBL" id="CAI9757100.1"/>
    </source>
</evidence>
<dbReference type="GO" id="GO:0003700">
    <property type="term" value="F:DNA-binding transcription factor activity"/>
    <property type="evidence" value="ECO:0007669"/>
    <property type="project" value="InterPro"/>
</dbReference>
<dbReference type="AlphaFoldDB" id="A0AAD1YU22"/>
<dbReference type="GO" id="GO:0007165">
    <property type="term" value="P:signal transduction"/>
    <property type="evidence" value="ECO:0007669"/>
    <property type="project" value="InterPro"/>
</dbReference>
<dbReference type="FunFam" id="3.80.10.10:FF:000383">
    <property type="entry name" value="Leucine-rich repeat receptor protein kinase EMS1"/>
    <property type="match status" value="1"/>
</dbReference>
<dbReference type="PANTHER" id="PTHR11801">
    <property type="entry name" value="SIGNAL TRANSDUCER AND ACTIVATOR OF TRANSCRIPTION"/>
    <property type="match status" value="1"/>
</dbReference>
<dbReference type="InterPro" id="IPR001217">
    <property type="entry name" value="STAT"/>
</dbReference>
<accession>A0AAD1YU22</accession>
<dbReference type="InterPro" id="IPR001611">
    <property type="entry name" value="Leu-rich_rpt"/>
</dbReference>
<reference evidence="7" key="1">
    <citation type="submission" date="2023-05" db="EMBL/GenBank/DDBJ databases">
        <authorList>
            <person name="Huff M."/>
        </authorList>
    </citation>
    <scope>NUCLEOTIDE SEQUENCE</scope>
</reference>
<dbReference type="InterPro" id="IPR013320">
    <property type="entry name" value="ConA-like_dom_sf"/>
</dbReference>
<dbReference type="Pfam" id="PF00560">
    <property type="entry name" value="LRR_1"/>
    <property type="match status" value="4"/>
</dbReference>
<dbReference type="Gene3D" id="3.30.505.10">
    <property type="entry name" value="SH2 domain"/>
    <property type="match status" value="1"/>
</dbReference>
<dbReference type="PROSITE" id="PS51450">
    <property type="entry name" value="LRR"/>
    <property type="match status" value="1"/>
</dbReference>
<proteinExistence type="predicted"/>
<sequence>MEWSYCYDWSHLAKIELPGKNLSGKISEKIFQLPYIRNIDLSSNQFVGEIPGNLLSCLSLRNLNLSNNNLTGPIPGGISHPLFETLDLSNTMLSGKIPEEIGLFSGLKVLDFGGNILTAKIPKSITNMTKLEVLTLASNQLTGEIPGELGFMKSLRWIYLGYNNFSGGIPKEIGELTSLNHLDLIRDSRQSQWYTTHIVFYDNQPNSAIDHGLEAKVLNSLPLLAYSFETHPEDLKVELRKDGEEEANGCFTLCFWIYIHNCASFPSVILQQKHPEIASSAPFLWLNEKKKMMLFPLYFLHQEALDPDNMVPWMEVPGAFTEMEFPEKKWVHVGCEVLSDILRLHVDGEIVGEKHVTCSLNKDTHPNALERMYSVRIGGNEDGFQAYVYGMDVLSPSSPVEHHYVKDPPVQLAVDHSSASEIEEDSDGAWSIVGGKASCRRIFSMDVILLDAFGHRVNKELEVVASLCYADNEAPVENTTDSEAPLLTSCDGIEFSSQDRPCKLTSGRASFKLKISQLSSKCDNRLFRIRFDIPKMGRYPFFETLSFPIRCVSRSRNARTTSTPWRKASSGIYLLNGSQSHDLDDGPLAHLPSIVREAKPSPSSKRIKLGKDKPFTTFENNLPLKQAGKESNSHVWITNEDNNIYGGTMDWRPENYDRADNCSAASDSSEETNSDPKSMPSTSRISDLIVFKYCLGGPTERSDLLKEIAISASEEDLAKFSHQVSLFSGCSHHRRQIIIAKRLVEEGMQAWTSVSQSNHHVLWENLVFGINECFMKITGCSRPLIYQDFECLRRIAGCQDLVSQENFEKMWCWLYPVAFTLSTTSVNAMWSSLLPKWMEGFITKEEAESALQGPGGLQDPGTFVLRFPTSRSWPHPDAGSLVVTYIGSDYTIHHRLLSLDFIDGSGAKEMPTKPLQDMLLEEPQLSRLGRVSRSTKSFKNSCSGREETMNKAVI</sequence>
<dbReference type="InterPro" id="IPR032675">
    <property type="entry name" value="LRR_dom_sf"/>
</dbReference>
<evidence type="ECO:0000256" key="5">
    <source>
        <dbReference type="SAM" id="MobiDB-lite"/>
    </source>
</evidence>
<dbReference type="Proteomes" id="UP000834106">
    <property type="component" value="Chromosome 2"/>
</dbReference>
<keyword evidence="3 4" id="KW-0727">SH2 domain</keyword>
<feature type="region of interest" description="Disordered" evidence="5">
    <location>
        <begin position="656"/>
        <end position="681"/>
    </location>
</feature>
<evidence type="ECO:0000313" key="8">
    <source>
        <dbReference type="Proteomes" id="UP000834106"/>
    </source>
</evidence>
<evidence type="ECO:0000259" key="6">
    <source>
        <dbReference type="PROSITE" id="PS50001"/>
    </source>
</evidence>
<dbReference type="PROSITE" id="PS50001">
    <property type="entry name" value="SH2"/>
    <property type="match status" value="1"/>
</dbReference>
<name>A0AAD1YU22_9LAMI</name>
<dbReference type="InterPro" id="IPR036860">
    <property type="entry name" value="SH2_dom_sf"/>
</dbReference>
<dbReference type="SUPFAM" id="SSF52058">
    <property type="entry name" value="L domain-like"/>
    <property type="match status" value="1"/>
</dbReference>
<keyword evidence="8" id="KW-1185">Reference proteome</keyword>
<keyword evidence="2" id="KW-0677">Repeat</keyword>
<dbReference type="SUPFAM" id="SSF55550">
    <property type="entry name" value="SH2 domain"/>
    <property type="match status" value="1"/>
</dbReference>
<evidence type="ECO:0000256" key="3">
    <source>
        <dbReference type="ARBA" id="ARBA00022999"/>
    </source>
</evidence>
<dbReference type="InterPro" id="IPR000980">
    <property type="entry name" value="SH2"/>
</dbReference>
<dbReference type="EMBL" id="OU503037">
    <property type="protein sequence ID" value="CAI9757100.1"/>
    <property type="molecule type" value="Genomic_DNA"/>
</dbReference>
<dbReference type="Gene3D" id="3.80.10.10">
    <property type="entry name" value="Ribonuclease Inhibitor"/>
    <property type="match status" value="2"/>
</dbReference>
<organism evidence="7 8">
    <name type="scientific">Fraxinus pennsylvanica</name>
    <dbReference type="NCBI Taxonomy" id="56036"/>
    <lineage>
        <taxon>Eukaryota</taxon>
        <taxon>Viridiplantae</taxon>
        <taxon>Streptophyta</taxon>
        <taxon>Embryophyta</taxon>
        <taxon>Tracheophyta</taxon>
        <taxon>Spermatophyta</taxon>
        <taxon>Magnoliopsida</taxon>
        <taxon>eudicotyledons</taxon>
        <taxon>Gunneridae</taxon>
        <taxon>Pentapetalae</taxon>
        <taxon>asterids</taxon>
        <taxon>lamiids</taxon>
        <taxon>Lamiales</taxon>
        <taxon>Oleaceae</taxon>
        <taxon>Oleeae</taxon>
        <taxon>Fraxinus</taxon>
    </lineage>
</organism>